<name>M2TJE9_COCH5</name>
<dbReference type="Proteomes" id="UP000016936">
    <property type="component" value="Unassembled WGS sequence"/>
</dbReference>
<proteinExistence type="predicted"/>
<dbReference type="EMBL" id="KB445584">
    <property type="protein sequence ID" value="EMD86619.1"/>
    <property type="molecule type" value="Genomic_DNA"/>
</dbReference>
<evidence type="ECO:0000259" key="1">
    <source>
        <dbReference type="Pfam" id="PF24494"/>
    </source>
</evidence>
<dbReference type="SUPFAM" id="SSF56399">
    <property type="entry name" value="ADP-ribosylation"/>
    <property type="match status" value="1"/>
</dbReference>
<dbReference type="AlphaFoldDB" id="M2TJE9"/>
<organism evidence="2 3">
    <name type="scientific">Cochliobolus heterostrophus (strain C5 / ATCC 48332 / race O)</name>
    <name type="common">Southern corn leaf blight fungus</name>
    <name type="synonym">Bipolaris maydis</name>
    <dbReference type="NCBI Taxonomy" id="701091"/>
    <lineage>
        <taxon>Eukaryota</taxon>
        <taxon>Fungi</taxon>
        <taxon>Dikarya</taxon>
        <taxon>Ascomycota</taxon>
        <taxon>Pezizomycotina</taxon>
        <taxon>Dothideomycetes</taxon>
        <taxon>Pleosporomycetidae</taxon>
        <taxon>Pleosporales</taxon>
        <taxon>Pleosporineae</taxon>
        <taxon>Pleosporaceae</taxon>
        <taxon>Bipolaris</taxon>
    </lineage>
</organism>
<evidence type="ECO:0000313" key="2">
    <source>
        <dbReference type="EMBL" id="EMD86619.1"/>
    </source>
</evidence>
<reference evidence="3" key="2">
    <citation type="journal article" date="2013" name="PLoS Genet.">
        <title>Comparative genome structure, secondary metabolite, and effector coding capacity across Cochliobolus pathogens.</title>
        <authorList>
            <person name="Condon B.J."/>
            <person name="Leng Y."/>
            <person name="Wu D."/>
            <person name="Bushley K.E."/>
            <person name="Ohm R.A."/>
            <person name="Otillar R."/>
            <person name="Martin J."/>
            <person name="Schackwitz W."/>
            <person name="Grimwood J."/>
            <person name="MohdZainudin N."/>
            <person name="Xue C."/>
            <person name="Wang R."/>
            <person name="Manning V.A."/>
            <person name="Dhillon B."/>
            <person name="Tu Z.J."/>
            <person name="Steffenson B.J."/>
            <person name="Salamov A."/>
            <person name="Sun H."/>
            <person name="Lowry S."/>
            <person name="LaButti K."/>
            <person name="Han J."/>
            <person name="Copeland A."/>
            <person name="Lindquist E."/>
            <person name="Barry K."/>
            <person name="Schmutz J."/>
            <person name="Baker S.E."/>
            <person name="Ciuffetti L.M."/>
            <person name="Grigoriev I.V."/>
            <person name="Zhong S."/>
            <person name="Turgeon B.G."/>
        </authorList>
    </citation>
    <scope>NUCLEOTIDE SEQUENCE [LARGE SCALE GENOMIC DNA]</scope>
    <source>
        <strain evidence="3">C5 / ATCC 48332 / race O</strain>
    </source>
</reference>
<dbReference type="eggNOG" id="ENOG502SY2D">
    <property type="taxonomic scope" value="Eukaryota"/>
</dbReference>
<gene>
    <name evidence="2" type="ORF">COCHEDRAFT_1185723</name>
</gene>
<feature type="domain" description="DUF7587" evidence="1">
    <location>
        <begin position="2"/>
        <end position="134"/>
    </location>
</feature>
<dbReference type="InterPro" id="IPR056009">
    <property type="entry name" value="DUF7587"/>
</dbReference>
<protein>
    <recommendedName>
        <fullName evidence="1">DUF7587 domain-containing protein</fullName>
    </recommendedName>
</protein>
<sequence length="140" mass="16758">MLWRIIYDGSRGKYFEGEGIWAEDQDSGITFNSDDDTLRWVFGGHLRWWVRRASPFISTYSSKRVVRKQAEQRVREGKKNVTIYEIDVNASNMRVEYRNVRRLADKLGMIIPRYAWHNSKHEWIVLGHIPDRAVRVYHKF</sequence>
<dbReference type="Gene3D" id="3.90.210.10">
    <property type="entry name" value="Heat-Labile Enterotoxin, subunit A"/>
    <property type="match status" value="1"/>
</dbReference>
<keyword evidence="3" id="KW-1185">Reference proteome</keyword>
<dbReference type="Pfam" id="PF24494">
    <property type="entry name" value="DUF7587"/>
    <property type="match status" value="1"/>
</dbReference>
<evidence type="ECO:0000313" key="3">
    <source>
        <dbReference type="Proteomes" id="UP000016936"/>
    </source>
</evidence>
<dbReference type="HOGENOM" id="CLU_121026_0_0_1"/>
<dbReference type="OMA" id="SCERVEY"/>
<reference evidence="2 3" key="1">
    <citation type="journal article" date="2012" name="PLoS Pathog.">
        <title>Diverse lifestyles and strategies of plant pathogenesis encoded in the genomes of eighteen Dothideomycetes fungi.</title>
        <authorList>
            <person name="Ohm R.A."/>
            <person name="Feau N."/>
            <person name="Henrissat B."/>
            <person name="Schoch C.L."/>
            <person name="Horwitz B.A."/>
            <person name="Barry K.W."/>
            <person name="Condon B.J."/>
            <person name="Copeland A.C."/>
            <person name="Dhillon B."/>
            <person name="Glaser F."/>
            <person name="Hesse C.N."/>
            <person name="Kosti I."/>
            <person name="LaButti K."/>
            <person name="Lindquist E.A."/>
            <person name="Lucas S."/>
            <person name="Salamov A.A."/>
            <person name="Bradshaw R.E."/>
            <person name="Ciuffetti L."/>
            <person name="Hamelin R.C."/>
            <person name="Kema G.H.J."/>
            <person name="Lawrence C."/>
            <person name="Scott J.A."/>
            <person name="Spatafora J.W."/>
            <person name="Turgeon B.G."/>
            <person name="de Wit P.J.G.M."/>
            <person name="Zhong S."/>
            <person name="Goodwin S.B."/>
            <person name="Grigoriev I.V."/>
        </authorList>
    </citation>
    <scope>NUCLEOTIDE SEQUENCE [LARGE SCALE GENOMIC DNA]</scope>
    <source>
        <strain evidence="3">C5 / ATCC 48332 / race O</strain>
    </source>
</reference>
<accession>M2TJE9</accession>